<dbReference type="RefSeq" id="WP_120383427.1">
    <property type="nucleotide sequence ID" value="NZ_RAXT01000007.1"/>
</dbReference>
<dbReference type="Proteomes" id="UP000280405">
    <property type="component" value="Unassembled WGS sequence"/>
</dbReference>
<sequence>MNMHKHVVIQSVLFSSLIVFSVPAVAVDTIQAVALVKLKAESLQFKKICADLNLTCSEDSALWKNKASNDGKVYLIDNTPQLIELVKDKNRYKVVDAWNFKNYQHHNQSSEDGELGDYGVEIFPAFYPLNRQKFAIAIVQHWGTGYSGGGKGEQFADFVMLEPKGKYQLALSNVPFYSYEMIRACFSEKDYQTSPHCHDESASSLSIQFKDVGKPYYQWTLNYTDFTWEAFKPEKSKVVEKHREVVMPFEQKNK</sequence>
<gene>
    <name evidence="2" type="ORF">D7V20_06145</name>
</gene>
<keyword evidence="1" id="KW-0732">Signal</keyword>
<comment type="caution">
    <text evidence="2">The sequence shown here is derived from an EMBL/GenBank/DDBJ whole genome shotgun (WGS) entry which is preliminary data.</text>
</comment>
<evidence type="ECO:0000313" key="3">
    <source>
        <dbReference type="Proteomes" id="UP000280405"/>
    </source>
</evidence>
<feature type="chain" id="PRO_5017290647" evidence="1">
    <location>
        <begin position="27"/>
        <end position="254"/>
    </location>
</feature>
<feature type="signal peptide" evidence="1">
    <location>
        <begin position="1"/>
        <end position="26"/>
    </location>
</feature>
<protein>
    <submittedName>
        <fullName evidence="2">Uncharacterized protein</fullName>
    </submittedName>
</protein>
<keyword evidence="3" id="KW-1185">Reference proteome</keyword>
<reference evidence="2 3" key="1">
    <citation type="submission" date="2018-09" db="EMBL/GenBank/DDBJ databases">
        <title>The draft genome of Acinetobacter spp. strains.</title>
        <authorList>
            <person name="Qin J."/>
            <person name="Feng Y."/>
            <person name="Zong Z."/>
        </authorList>
    </citation>
    <scope>NUCLEOTIDE SEQUENCE [LARGE SCALE GENOMIC DNA]</scope>
    <source>
        <strain evidence="2 3">WCHAc060115</strain>
    </source>
</reference>
<proteinExistence type="predicted"/>
<organism evidence="2 3">
    <name type="scientific">Acinetobacter rongchengensis</name>
    <dbReference type="NCBI Taxonomy" id="2419601"/>
    <lineage>
        <taxon>Bacteria</taxon>
        <taxon>Pseudomonadati</taxon>
        <taxon>Pseudomonadota</taxon>
        <taxon>Gammaproteobacteria</taxon>
        <taxon>Moraxellales</taxon>
        <taxon>Moraxellaceae</taxon>
        <taxon>Acinetobacter</taxon>
    </lineage>
</organism>
<evidence type="ECO:0000256" key="1">
    <source>
        <dbReference type="SAM" id="SignalP"/>
    </source>
</evidence>
<name>A0A3A8FD85_9GAMM</name>
<evidence type="ECO:0000313" key="2">
    <source>
        <dbReference type="EMBL" id="RKG39121.1"/>
    </source>
</evidence>
<accession>A0A3A8FD85</accession>
<dbReference type="AlphaFoldDB" id="A0A3A8FD85"/>
<dbReference type="EMBL" id="RAXT01000007">
    <property type="protein sequence ID" value="RKG39121.1"/>
    <property type="molecule type" value="Genomic_DNA"/>
</dbReference>
<dbReference type="OrthoDB" id="8653499at2"/>